<sequence>MKTVLVTTSPVFGSVGKLPQFIADHGWELVRCADPALPDGGIGAHLDRMDFLVVGLLPATAEIMDKAPKLRAILKHGVGVDNIDIPAATARKIPVLSAPGANANAVAELAVGGMFSLARRIPQAHNRLLGGIWERSIGTELSGKTLGIVGFGNIGKTLALKATSLGMRVIASDIRQDLVFAEANGIEFVELPELLERSDFVSLHIFGGKENANLINAETLALMRPTAYLMNYARGEVVDLTALDAALNKGALKGAAIDAYTTEPPDLSHPVFANPKVIFTPHTGADTSESVERVGMMNVLDIESILKGERPSRVLNPTVYD</sequence>
<keyword evidence="3" id="KW-0520">NAD</keyword>
<evidence type="ECO:0000256" key="3">
    <source>
        <dbReference type="ARBA" id="ARBA00023027"/>
    </source>
</evidence>
<gene>
    <name evidence="7" type="ORF">KL86DPRO_50044</name>
</gene>
<organism evidence="7">
    <name type="scientific">uncultured delta proteobacterium</name>
    <dbReference type="NCBI Taxonomy" id="34034"/>
    <lineage>
        <taxon>Bacteria</taxon>
        <taxon>Deltaproteobacteria</taxon>
        <taxon>environmental samples</taxon>
    </lineage>
</organism>
<name>A0A212KBW2_9DELT</name>
<accession>A0A212KBW2</accession>
<feature type="domain" description="D-isomer specific 2-hydroxyacid dehydrogenase NAD-binding" evidence="6">
    <location>
        <begin position="112"/>
        <end position="284"/>
    </location>
</feature>
<dbReference type="PANTHER" id="PTHR42789">
    <property type="entry name" value="D-ISOMER SPECIFIC 2-HYDROXYACID DEHYDROGENASE FAMILY PROTEIN (AFU_ORTHOLOGUE AFUA_6G10090)"/>
    <property type="match status" value="1"/>
</dbReference>
<dbReference type="GO" id="GO:0016616">
    <property type="term" value="F:oxidoreductase activity, acting on the CH-OH group of donors, NAD or NADP as acceptor"/>
    <property type="evidence" value="ECO:0007669"/>
    <property type="project" value="InterPro"/>
</dbReference>
<dbReference type="InterPro" id="IPR036291">
    <property type="entry name" value="NAD(P)-bd_dom_sf"/>
</dbReference>
<dbReference type="GO" id="GO:0051287">
    <property type="term" value="F:NAD binding"/>
    <property type="evidence" value="ECO:0007669"/>
    <property type="project" value="InterPro"/>
</dbReference>
<dbReference type="InterPro" id="IPR006139">
    <property type="entry name" value="D-isomer_2_OHA_DH_cat_dom"/>
</dbReference>
<dbReference type="Pfam" id="PF02826">
    <property type="entry name" value="2-Hacid_dh_C"/>
    <property type="match status" value="1"/>
</dbReference>
<proteinExistence type="inferred from homology"/>
<feature type="domain" description="D-isomer specific 2-hydroxyacid dehydrogenase catalytic" evidence="5">
    <location>
        <begin position="32"/>
        <end position="316"/>
    </location>
</feature>
<dbReference type="InterPro" id="IPR029753">
    <property type="entry name" value="D-isomer_DH_CS"/>
</dbReference>
<dbReference type="InterPro" id="IPR050857">
    <property type="entry name" value="D-2-hydroxyacid_DH"/>
</dbReference>
<dbReference type="Pfam" id="PF00389">
    <property type="entry name" value="2-Hacid_dh"/>
    <property type="match status" value="1"/>
</dbReference>
<evidence type="ECO:0000256" key="1">
    <source>
        <dbReference type="ARBA" id="ARBA00005854"/>
    </source>
</evidence>
<dbReference type="EMBL" id="FLUQ01000005">
    <property type="protein sequence ID" value="SBW09015.1"/>
    <property type="molecule type" value="Genomic_DNA"/>
</dbReference>
<dbReference type="InterPro" id="IPR006140">
    <property type="entry name" value="D-isomer_DH_NAD-bd"/>
</dbReference>
<protein>
    <submittedName>
        <fullName evidence="7">D-isomer specific 2-hydroxyacid dehydrogenase, NAD binding subunit</fullName>
    </submittedName>
</protein>
<dbReference type="AlphaFoldDB" id="A0A212KBW2"/>
<dbReference type="SUPFAM" id="SSF51735">
    <property type="entry name" value="NAD(P)-binding Rossmann-fold domains"/>
    <property type="match status" value="1"/>
</dbReference>
<evidence type="ECO:0000259" key="5">
    <source>
        <dbReference type="Pfam" id="PF00389"/>
    </source>
</evidence>
<dbReference type="Gene3D" id="3.40.50.720">
    <property type="entry name" value="NAD(P)-binding Rossmann-like Domain"/>
    <property type="match status" value="2"/>
</dbReference>
<comment type="similarity">
    <text evidence="1 4">Belongs to the D-isomer specific 2-hydroxyacid dehydrogenase family.</text>
</comment>
<reference evidence="7" key="1">
    <citation type="submission" date="2016-04" db="EMBL/GenBank/DDBJ databases">
        <authorList>
            <person name="Evans L.H."/>
            <person name="Alamgir A."/>
            <person name="Owens N."/>
            <person name="Weber N.D."/>
            <person name="Virtaneva K."/>
            <person name="Barbian K."/>
            <person name="Babar A."/>
            <person name="Rosenke K."/>
        </authorList>
    </citation>
    <scope>NUCLEOTIDE SEQUENCE</scope>
    <source>
        <strain evidence="7">86</strain>
    </source>
</reference>
<evidence type="ECO:0000259" key="6">
    <source>
        <dbReference type="Pfam" id="PF02826"/>
    </source>
</evidence>
<evidence type="ECO:0000256" key="2">
    <source>
        <dbReference type="ARBA" id="ARBA00023002"/>
    </source>
</evidence>
<evidence type="ECO:0000313" key="7">
    <source>
        <dbReference type="EMBL" id="SBW09015.1"/>
    </source>
</evidence>
<dbReference type="PANTHER" id="PTHR42789:SF1">
    <property type="entry name" value="D-ISOMER SPECIFIC 2-HYDROXYACID DEHYDROGENASE FAMILY PROTEIN (AFU_ORTHOLOGUE AFUA_6G10090)"/>
    <property type="match status" value="1"/>
</dbReference>
<keyword evidence="2 4" id="KW-0560">Oxidoreductase</keyword>
<evidence type="ECO:0000256" key="4">
    <source>
        <dbReference type="RuleBase" id="RU003719"/>
    </source>
</evidence>
<dbReference type="SUPFAM" id="SSF52283">
    <property type="entry name" value="Formate/glycerate dehydrogenase catalytic domain-like"/>
    <property type="match status" value="1"/>
</dbReference>
<dbReference type="PROSITE" id="PS00671">
    <property type="entry name" value="D_2_HYDROXYACID_DH_3"/>
    <property type="match status" value="1"/>
</dbReference>
<dbReference type="CDD" id="cd12172">
    <property type="entry name" value="PGDH_like_2"/>
    <property type="match status" value="1"/>
</dbReference>